<gene>
    <name evidence="17" type="primary">ilvE</name>
    <name evidence="18" type="ORF">E0D97_07240</name>
</gene>
<evidence type="ECO:0000256" key="7">
    <source>
        <dbReference type="ARBA" id="ARBA00022576"/>
    </source>
</evidence>
<organism evidence="18 19">
    <name type="scientific">Oricola cellulosilytica</name>
    <dbReference type="NCBI Taxonomy" id="1429082"/>
    <lineage>
        <taxon>Bacteria</taxon>
        <taxon>Pseudomonadati</taxon>
        <taxon>Pseudomonadota</taxon>
        <taxon>Alphaproteobacteria</taxon>
        <taxon>Hyphomicrobiales</taxon>
        <taxon>Ahrensiaceae</taxon>
        <taxon>Oricola</taxon>
    </lineage>
</organism>
<dbReference type="InterPro" id="IPR043131">
    <property type="entry name" value="BCAT-like_N"/>
</dbReference>
<dbReference type="GO" id="GO:0009098">
    <property type="term" value="P:L-leucine biosynthetic process"/>
    <property type="evidence" value="ECO:0007669"/>
    <property type="project" value="UniProtKB-UniPathway"/>
</dbReference>
<accession>A0A4R0PCW4</accession>
<dbReference type="GO" id="GO:0052656">
    <property type="term" value="F:L-isoleucine-2-oxoglutarate transaminase activity"/>
    <property type="evidence" value="ECO:0007669"/>
    <property type="project" value="RHEA"/>
</dbReference>
<dbReference type="InterPro" id="IPR050571">
    <property type="entry name" value="Class-IV_PLP-Dep_Aminotrnsfr"/>
</dbReference>
<dbReference type="InterPro" id="IPR001544">
    <property type="entry name" value="Aminotrans_IV"/>
</dbReference>
<keyword evidence="10 16" id="KW-0663">Pyridoxal phosphate</keyword>
<dbReference type="Pfam" id="PF01063">
    <property type="entry name" value="Aminotran_4"/>
    <property type="match status" value="1"/>
</dbReference>
<protein>
    <recommendedName>
        <fullName evidence="17">Branched-chain-amino-acid aminotransferase</fullName>
        <shortName evidence="17">BCAT</shortName>
        <ecNumber evidence="17">2.6.1.42</ecNumber>
    </recommendedName>
</protein>
<evidence type="ECO:0000313" key="19">
    <source>
        <dbReference type="Proteomes" id="UP000291301"/>
    </source>
</evidence>
<dbReference type="Gene3D" id="3.20.10.10">
    <property type="entry name" value="D-amino Acid Aminotransferase, subunit A, domain 2"/>
    <property type="match status" value="1"/>
</dbReference>
<evidence type="ECO:0000256" key="3">
    <source>
        <dbReference type="ARBA" id="ARBA00004824"/>
    </source>
</evidence>
<comment type="pathway">
    <text evidence="4 17">Amino-acid biosynthesis; L-valine biosynthesis; L-valine from pyruvate: step 4/4.</text>
</comment>
<dbReference type="UniPathway" id="UPA00047">
    <property type="reaction ID" value="UER00058"/>
</dbReference>
<dbReference type="Gene3D" id="3.30.470.10">
    <property type="match status" value="1"/>
</dbReference>
<evidence type="ECO:0000256" key="9">
    <source>
        <dbReference type="ARBA" id="ARBA00022679"/>
    </source>
</evidence>
<proteinExistence type="inferred from homology"/>
<dbReference type="NCBIfam" id="NF005726">
    <property type="entry name" value="PRK07544.1"/>
    <property type="match status" value="1"/>
</dbReference>
<comment type="caution">
    <text evidence="18">The sequence shown here is derived from an EMBL/GenBank/DDBJ whole genome shotgun (WGS) entry which is preliminary data.</text>
</comment>
<name>A0A4R0PCW4_9HYPH</name>
<keyword evidence="11 17" id="KW-0100">Branched-chain amino acid biosynthesis</keyword>
<comment type="similarity">
    <text evidence="6 15">Belongs to the class-IV pyridoxal-phosphate-dependent aminotransferase family.</text>
</comment>
<evidence type="ECO:0000256" key="8">
    <source>
        <dbReference type="ARBA" id="ARBA00022605"/>
    </source>
</evidence>
<evidence type="ECO:0000256" key="5">
    <source>
        <dbReference type="ARBA" id="ARBA00005072"/>
    </source>
</evidence>
<evidence type="ECO:0000256" key="4">
    <source>
        <dbReference type="ARBA" id="ARBA00004931"/>
    </source>
</evidence>
<dbReference type="NCBIfam" id="NF005146">
    <property type="entry name" value="PRK06606.1"/>
    <property type="match status" value="1"/>
</dbReference>
<dbReference type="UniPathway" id="UPA00048">
    <property type="reaction ID" value="UER00073"/>
</dbReference>
<keyword evidence="9 17" id="KW-0808">Transferase</keyword>
<dbReference type="InterPro" id="IPR036038">
    <property type="entry name" value="Aminotransferase-like"/>
</dbReference>
<evidence type="ECO:0000256" key="10">
    <source>
        <dbReference type="ARBA" id="ARBA00022898"/>
    </source>
</evidence>
<dbReference type="EMBL" id="SJST01000002">
    <property type="protein sequence ID" value="TCD15320.1"/>
    <property type="molecule type" value="Genomic_DNA"/>
</dbReference>
<keyword evidence="19" id="KW-1185">Reference proteome</keyword>
<evidence type="ECO:0000256" key="11">
    <source>
        <dbReference type="ARBA" id="ARBA00023304"/>
    </source>
</evidence>
<dbReference type="CDD" id="cd01557">
    <property type="entry name" value="BCAT_beta_family"/>
    <property type="match status" value="1"/>
</dbReference>
<comment type="catalytic activity">
    <reaction evidence="14 17">
        <text>L-leucine + 2-oxoglutarate = 4-methyl-2-oxopentanoate + L-glutamate</text>
        <dbReference type="Rhea" id="RHEA:18321"/>
        <dbReference type="ChEBI" id="CHEBI:16810"/>
        <dbReference type="ChEBI" id="CHEBI:17865"/>
        <dbReference type="ChEBI" id="CHEBI:29985"/>
        <dbReference type="ChEBI" id="CHEBI:57427"/>
        <dbReference type="EC" id="2.6.1.42"/>
    </reaction>
</comment>
<keyword evidence="7 17" id="KW-0032">Aminotransferase</keyword>
<comment type="cofactor">
    <cofactor evidence="1 16">
        <name>pyridoxal 5'-phosphate</name>
        <dbReference type="ChEBI" id="CHEBI:597326"/>
    </cofactor>
</comment>
<reference evidence="18 19" key="1">
    <citation type="journal article" date="2015" name="Antonie Van Leeuwenhoek">
        <title>Oricola cellulosilytica gen. nov., sp. nov., a cellulose-degrading bacterium of the family Phyllobacteriaceae isolated from surface seashore water, and emended descriptions of Mesorhizobium loti and Phyllobacterium myrsinacearum.</title>
        <authorList>
            <person name="Hameed A."/>
            <person name="Shahina M."/>
            <person name="Lai W.A."/>
            <person name="Lin S.Y."/>
            <person name="Young L.S."/>
            <person name="Liu Y.C."/>
            <person name="Hsu Y.H."/>
            <person name="Young C.C."/>
        </authorList>
    </citation>
    <scope>NUCLEOTIDE SEQUENCE [LARGE SCALE GENOMIC DNA]</scope>
    <source>
        <strain evidence="18 19">KCTC 52183</strain>
    </source>
</reference>
<dbReference type="PANTHER" id="PTHR42743">
    <property type="entry name" value="AMINO-ACID AMINOTRANSFERASE"/>
    <property type="match status" value="1"/>
</dbReference>
<comment type="catalytic activity">
    <reaction evidence="12 17">
        <text>L-valine + 2-oxoglutarate = 3-methyl-2-oxobutanoate + L-glutamate</text>
        <dbReference type="Rhea" id="RHEA:24813"/>
        <dbReference type="ChEBI" id="CHEBI:11851"/>
        <dbReference type="ChEBI" id="CHEBI:16810"/>
        <dbReference type="ChEBI" id="CHEBI:29985"/>
        <dbReference type="ChEBI" id="CHEBI:57762"/>
        <dbReference type="EC" id="2.6.1.42"/>
    </reaction>
</comment>
<comment type="catalytic activity">
    <reaction evidence="13 17">
        <text>L-isoleucine + 2-oxoglutarate = (S)-3-methyl-2-oxopentanoate + L-glutamate</text>
        <dbReference type="Rhea" id="RHEA:24801"/>
        <dbReference type="ChEBI" id="CHEBI:16810"/>
        <dbReference type="ChEBI" id="CHEBI:29985"/>
        <dbReference type="ChEBI" id="CHEBI:35146"/>
        <dbReference type="ChEBI" id="CHEBI:58045"/>
        <dbReference type="EC" id="2.6.1.42"/>
    </reaction>
</comment>
<dbReference type="Proteomes" id="UP000291301">
    <property type="component" value="Unassembled WGS sequence"/>
</dbReference>
<dbReference type="OrthoDB" id="21319at2"/>
<dbReference type="EC" id="2.6.1.42" evidence="17"/>
<evidence type="ECO:0000256" key="16">
    <source>
        <dbReference type="RuleBase" id="RU004516"/>
    </source>
</evidence>
<dbReference type="InterPro" id="IPR043132">
    <property type="entry name" value="BCAT-like_C"/>
</dbReference>
<evidence type="ECO:0000256" key="13">
    <source>
        <dbReference type="ARBA" id="ARBA00048798"/>
    </source>
</evidence>
<comment type="pathway">
    <text evidence="5 17">Amino-acid biosynthesis; L-leucine biosynthesis; L-leucine from 3-methyl-2-oxobutanoate: step 4/4.</text>
</comment>
<evidence type="ECO:0000313" key="18">
    <source>
        <dbReference type="EMBL" id="TCD15320.1"/>
    </source>
</evidence>
<dbReference type="PROSITE" id="PS00770">
    <property type="entry name" value="AA_TRANSFER_CLASS_4"/>
    <property type="match status" value="1"/>
</dbReference>
<evidence type="ECO:0000256" key="1">
    <source>
        <dbReference type="ARBA" id="ARBA00001933"/>
    </source>
</evidence>
<sequence>MAAVPFDQLDGHIWMNGEMVPWAEAKIHVLTHGLHYASAVFEGERAYGGQIFKLTEHTERLHESARILGFEIPYTVDEIDNACIQLLHKQGFQDAYVRPIAWRGSEMMGVSAQKNRINLAIAIWQWPSYFDPEQKLKGIRLDMADYRRPDPRTAPSKSKAAGLYMICTISKHAAEAKGYADALMLDWRGQVAEATGANVFFVKDGVIHTPVPEGFLDGITRRTVIGLARERGFEIVERAIMPEELEDFEQCFLTGTAAEVTPVSEIGPYRFEVGEIAKTLMNDYAAIVQPARAAAAE</sequence>
<evidence type="ECO:0000256" key="14">
    <source>
        <dbReference type="ARBA" id="ARBA00049229"/>
    </source>
</evidence>
<evidence type="ECO:0000256" key="2">
    <source>
        <dbReference type="ARBA" id="ARBA00003109"/>
    </source>
</evidence>
<dbReference type="GO" id="GO:0052654">
    <property type="term" value="F:L-leucine-2-oxoglutarate transaminase activity"/>
    <property type="evidence" value="ECO:0007669"/>
    <property type="project" value="RHEA"/>
</dbReference>
<dbReference type="NCBIfam" id="TIGR01122">
    <property type="entry name" value="ilvE_I"/>
    <property type="match status" value="1"/>
</dbReference>
<comment type="function">
    <text evidence="2 17">Acts on leucine, isoleucine and valine.</text>
</comment>
<dbReference type="InterPro" id="IPR033939">
    <property type="entry name" value="BCAT_family"/>
</dbReference>
<dbReference type="PANTHER" id="PTHR42743:SF11">
    <property type="entry name" value="AMINODEOXYCHORISMATE LYASE"/>
    <property type="match status" value="1"/>
</dbReference>
<dbReference type="RefSeq" id="WP_131567304.1">
    <property type="nucleotide sequence ID" value="NZ_JAINFK010000004.1"/>
</dbReference>
<dbReference type="AlphaFoldDB" id="A0A4R0PCW4"/>
<keyword evidence="8 17" id="KW-0028">Amino-acid biosynthesis</keyword>
<comment type="pathway">
    <text evidence="3 17">Amino-acid biosynthesis; L-isoleucine biosynthesis; L-isoleucine from 2-oxobutanoate: step 4/4.</text>
</comment>
<dbReference type="InterPro" id="IPR005785">
    <property type="entry name" value="B_amino_transI"/>
</dbReference>
<evidence type="ECO:0000256" key="6">
    <source>
        <dbReference type="ARBA" id="ARBA00009320"/>
    </source>
</evidence>
<dbReference type="GO" id="GO:0009099">
    <property type="term" value="P:L-valine biosynthetic process"/>
    <property type="evidence" value="ECO:0007669"/>
    <property type="project" value="UniProtKB-UniPathway"/>
</dbReference>
<dbReference type="FunFam" id="3.20.10.10:FF:000002">
    <property type="entry name" value="D-alanine aminotransferase"/>
    <property type="match status" value="1"/>
</dbReference>
<evidence type="ECO:0000256" key="17">
    <source>
        <dbReference type="RuleBase" id="RU364094"/>
    </source>
</evidence>
<dbReference type="UniPathway" id="UPA00049">
    <property type="reaction ID" value="UER00062"/>
</dbReference>
<evidence type="ECO:0000256" key="12">
    <source>
        <dbReference type="ARBA" id="ARBA00048212"/>
    </source>
</evidence>
<evidence type="ECO:0000256" key="15">
    <source>
        <dbReference type="RuleBase" id="RU004106"/>
    </source>
</evidence>
<dbReference type="SUPFAM" id="SSF56752">
    <property type="entry name" value="D-aminoacid aminotransferase-like PLP-dependent enzymes"/>
    <property type="match status" value="1"/>
</dbReference>
<dbReference type="InterPro" id="IPR018300">
    <property type="entry name" value="Aminotrans_IV_CS"/>
</dbReference>
<dbReference type="GO" id="GO:0052655">
    <property type="term" value="F:L-valine-2-oxoglutarate transaminase activity"/>
    <property type="evidence" value="ECO:0007669"/>
    <property type="project" value="RHEA"/>
</dbReference>
<dbReference type="GO" id="GO:0009097">
    <property type="term" value="P:isoleucine biosynthetic process"/>
    <property type="evidence" value="ECO:0007669"/>
    <property type="project" value="UniProtKB-UniPathway"/>
</dbReference>